<evidence type="ECO:0000256" key="1">
    <source>
        <dbReference type="SAM" id="Phobius"/>
    </source>
</evidence>
<feature type="transmembrane region" description="Helical" evidence="1">
    <location>
        <begin position="365"/>
        <end position="387"/>
    </location>
</feature>
<organism evidence="2 3">
    <name type="scientific">Promicromonospora alba</name>
    <dbReference type="NCBI Taxonomy" id="1616110"/>
    <lineage>
        <taxon>Bacteria</taxon>
        <taxon>Bacillati</taxon>
        <taxon>Actinomycetota</taxon>
        <taxon>Actinomycetes</taxon>
        <taxon>Micrococcales</taxon>
        <taxon>Promicromonosporaceae</taxon>
        <taxon>Promicromonospora</taxon>
    </lineage>
</organism>
<protein>
    <recommendedName>
        <fullName evidence="4">PqqD family protein</fullName>
    </recommendedName>
</protein>
<keyword evidence="3" id="KW-1185">Reference proteome</keyword>
<feature type="transmembrane region" description="Helical" evidence="1">
    <location>
        <begin position="249"/>
        <end position="268"/>
    </location>
</feature>
<feature type="transmembrane region" description="Helical" evidence="1">
    <location>
        <begin position="223"/>
        <end position="243"/>
    </location>
</feature>
<evidence type="ECO:0000313" key="3">
    <source>
        <dbReference type="Proteomes" id="UP001596011"/>
    </source>
</evidence>
<gene>
    <name evidence="2" type="ORF">ACFO6V_06075</name>
</gene>
<keyword evidence="1" id="KW-0812">Transmembrane</keyword>
<comment type="caution">
    <text evidence="2">The sequence shown here is derived from an EMBL/GenBank/DDBJ whole genome shotgun (WGS) entry which is preliminary data.</text>
</comment>
<feature type="transmembrane region" description="Helical" evidence="1">
    <location>
        <begin position="151"/>
        <end position="173"/>
    </location>
</feature>
<dbReference type="Proteomes" id="UP001596011">
    <property type="component" value="Unassembled WGS sequence"/>
</dbReference>
<evidence type="ECO:0000313" key="2">
    <source>
        <dbReference type="EMBL" id="MFC4627795.1"/>
    </source>
</evidence>
<proteinExistence type="predicted"/>
<dbReference type="RefSeq" id="WP_377133263.1">
    <property type="nucleotide sequence ID" value="NZ_JBHSFI010000003.1"/>
</dbReference>
<reference evidence="3" key="1">
    <citation type="journal article" date="2019" name="Int. J. Syst. Evol. Microbiol.">
        <title>The Global Catalogue of Microorganisms (GCM) 10K type strain sequencing project: providing services to taxonomists for standard genome sequencing and annotation.</title>
        <authorList>
            <consortium name="The Broad Institute Genomics Platform"/>
            <consortium name="The Broad Institute Genome Sequencing Center for Infectious Disease"/>
            <person name="Wu L."/>
            <person name="Ma J."/>
        </authorList>
    </citation>
    <scope>NUCLEOTIDE SEQUENCE [LARGE SCALE GENOMIC DNA]</scope>
    <source>
        <strain evidence="3">CCUG 42722</strain>
    </source>
</reference>
<dbReference type="EMBL" id="JBHSFI010000003">
    <property type="protein sequence ID" value="MFC4627795.1"/>
    <property type="molecule type" value="Genomic_DNA"/>
</dbReference>
<name>A0ABV9HE00_9MICO</name>
<evidence type="ECO:0008006" key="4">
    <source>
        <dbReference type="Google" id="ProtNLM"/>
    </source>
</evidence>
<accession>A0ABV9HE00</accession>
<feature type="transmembrane region" description="Helical" evidence="1">
    <location>
        <begin position="121"/>
        <end position="139"/>
    </location>
</feature>
<keyword evidence="1" id="KW-1133">Transmembrane helix</keyword>
<keyword evidence="1" id="KW-0472">Membrane</keyword>
<sequence length="404" mass="43349">MSDAGTTTVALRDLSVTDDGEECIIGDPSAGTFINVPAVGGVVVRSLLAGRTVAEATAEAETFAGETVNVASFVETLDELGFVAHDSAAGDAGPTPTAPVQQRTWFTGADERVARWFFGRTAWTGYALAALFSLVTLVVRPDLLPLSTDAIVVADFGISALIVLPVGWSITALHEYWHWLAARALGLQSRFGIDVRYGVFLVFETDLTQIWSVARRRRYGPQLAGMAVQGVLLAATLLAEVLWRDAPFLRLLVLLNLATLMWQAMVFLRSDLYAVLVTATGCTNLWETTQLRAKAMFHLISAAERQTLNDASAADRRVSRWFVHVWLIGPVFAVGYLVWYLLPWISGAAAWTVAGLAASPATGTFWWTLASAVALFGPLVLTAAVAARAGVGALRARAGRTTPA</sequence>
<feature type="transmembrane region" description="Helical" evidence="1">
    <location>
        <begin position="321"/>
        <end position="345"/>
    </location>
</feature>